<evidence type="ECO:0000256" key="9">
    <source>
        <dbReference type="SAM" id="MobiDB-lite"/>
    </source>
</evidence>
<dbReference type="GO" id="GO:0005634">
    <property type="term" value="C:nucleus"/>
    <property type="evidence" value="ECO:0007669"/>
    <property type="project" value="UniProtKB-SubCell"/>
</dbReference>
<feature type="compositionally biased region" description="Basic and acidic residues" evidence="9">
    <location>
        <begin position="294"/>
        <end position="308"/>
    </location>
</feature>
<evidence type="ECO:0000256" key="3">
    <source>
        <dbReference type="ARBA" id="ARBA00022737"/>
    </source>
</evidence>
<evidence type="ECO:0000259" key="10">
    <source>
        <dbReference type="PROSITE" id="PS50157"/>
    </source>
</evidence>
<dbReference type="EMBL" id="QCYY01000857">
    <property type="protein sequence ID" value="ROT82218.1"/>
    <property type="molecule type" value="Genomic_DNA"/>
</dbReference>
<reference evidence="11 12" key="2">
    <citation type="submission" date="2019-01" db="EMBL/GenBank/DDBJ databases">
        <title>The decoding of complex shrimp genome reveals the adaptation for benthos swimmer, frequently molting mechanism and breeding impact on genome.</title>
        <authorList>
            <person name="Sun Y."/>
            <person name="Gao Y."/>
            <person name="Yu Y."/>
        </authorList>
    </citation>
    <scope>NUCLEOTIDE SEQUENCE [LARGE SCALE GENOMIC DNA]</scope>
    <source>
        <tissue evidence="11">Muscle</tissue>
    </source>
</reference>
<dbReference type="SMART" id="SM00355">
    <property type="entry name" value="ZnF_C2H2"/>
    <property type="match status" value="5"/>
</dbReference>
<keyword evidence="6" id="KW-0539">Nucleus</keyword>
<dbReference type="InterPro" id="IPR013087">
    <property type="entry name" value="Znf_C2H2_type"/>
</dbReference>
<comment type="subcellular location">
    <subcellularLocation>
        <location evidence="1">Nucleus</location>
    </subcellularLocation>
</comment>
<dbReference type="PROSITE" id="PS50157">
    <property type="entry name" value="ZINC_FINGER_C2H2_2"/>
    <property type="match status" value="1"/>
</dbReference>
<feature type="compositionally biased region" description="Basic and acidic residues" evidence="9">
    <location>
        <begin position="261"/>
        <end position="281"/>
    </location>
</feature>
<dbReference type="OrthoDB" id="7852576at2759"/>
<dbReference type="GO" id="GO:0008270">
    <property type="term" value="F:zinc ion binding"/>
    <property type="evidence" value="ECO:0007669"/>
    <property type="project" value="UniProtKB-KW"/>
</dbReference>
<organism evidence="11 12">
    <name type="scientific">Penaeus vannamei</name>
    <name type="common">Whiteleg shrimp</name>
    <name type="synonym">Litopenaeus vannamei</name>
    <dbReference type="NCBI Taxonomy" id="6689"/>
    <lineage>
        <taxon>Eukaryota</taxon>
        <taxon>Metazoa</taxon>
        <taxon>Ecdysozoa</taxon>
        <taxon>Arthropoda</taxon>
        <taxon>Crustacea</taxon>
        <taxon>Multicrustacea</taxon>
        <taxon>Malacostraca</taxon>
        <taxon>Eumalacostraca</taxon>
        <taxon>Eucarida</taxon>
        <taxon>Decapoda</taxon>
        <taxon>Dendrobranchiata</taxon>
        <taxon>Penaeoidea</taxon>
        <taxon>Penaeidae</taxon>
        <taxon>Penaeus</taxon>
    </lineage>
</organism>
<feature type="domain" description="C2H2-type" evidence="10">
    <location>
        <begin position="560"/>
        <end position="588"/>
    </location>
</feature>
<evidence type="ECO:0000256" key="8">
    <source>
        <dbReference type="PROSITE-ProRule" id="PRU00042"/>
    </source>
</evidence>
<evidence type="ECO:0000256" key="6">
    <source>
        <dbReference type="ARBA" id="ARBA00023242"/>
    </source>
</evidence>
<evidence type="ECO:0000256" key="5">
    <source>
        <dbReference type="ARBA" id="ARBA00022833"/>
    </source>
</evidence>
<dbReference type="AlphaFoldDB" id="A0A3R7QL07"/>
<dbReference type="Pfam" id="PF00096">
    <property type="entry name" value="zf-C2H2"/>
    <property type="match status" value="2"/>
</dbReference>
<dbReference type="PANTHER" id="PTHR24388:SF54">
    <property type="entry name" value="PROTEIN ESCARGOT"/>
    <property type="match status" value="1"/>
</dbReference>
<evidence type="ECO:0000313" key="12">
    <source>
        <dbReference type="Proteomes" id="UP000283509"/>
    </source>
</evidence>
<dbReference type="Proteomes" id="UP000283509">
    <property type="component" value="Unassembled WGS sequence"/>
</dbReference>
<dbReference type="PANTHER" id="PTHR24388">
    <property type="entry name" value="ZINC FINGER PROTEIN"/>
    <property type="match status" value="1"/>
</dbReference>
<dbReference type="InterPro" id="IPR050527">
    <property type="entry name" value="Snail/Krueppel_Znf"/>
</dbReference>
<dbReference type="GO" id="GO:0000981">
    <property type="term" value="F:DNA-binding transcription factor activity, RNA polymerase II-specific"/>
    <property type="evidence" value="ECO:0007669"/>
    <property type="project" value="TreeGrafter"/>
</dbReference>
<evidence type="ECO:0000313" key="11">
    <source>
        <dbReference type="EMBL" id="ROT82218.1"/>
    </source>
</evidence>
<sequence>MAKTLGWIEKYEFEIALSTQHRQAPTNEHSVILQKILLNLQNTIQMMLAEQQRPLTGSFTSEVPPSEGKELTSYHPSTSDEIMCYAPDRVYRSDKKADSEHIIASGQEPEDKVTECLPQQLPTTKEAEAANVLMNLSGKAADRVGHTRLEGCTILHQEIISSDATKPTLYVVPSGISNSNVKREYPVCDEVPQINEKDLLPLATQVLCQFCSQQCEDLVELHEHVLAMHNMCETEPPFMTSYKKLKNQNQDEDVESTSPGEGRRHKESKNKNYEQESHSLDELLVPVTSSGGILRHESEKRKFIDDKKAKKKPRSRKGNQNAEGKSASLELCNKISHTEGQDSYSKNVWNKSNDSRQELIHDINMSVIDNIPKQYSPLTTGQVHLEDKEKSVQMHQPTEMPVSQVKGDALAIAIESSKIRVIEAKVTIFVCLKCSSCYTNAQEFRIHVCSRIQPVIERCPDGSVVLVKHVNTEENQAQLSEEEVWYFPEFLIRQQKGDKKQTGDLEIVDTLSGHRLQLYTAYQPSYLSEQLISFRCPTCEKDSDSLGKFFDHLTKGPCMFRCPDCSLVYVTQDKLQKHRSSLHPTLEDRTCPNCHEVFEKRHQRNKHVKTQCSQLHICDTCGSVLKNEYNLRVHMLSHQSGAHSPYDAPLRYKTTRLSTVQCQVLHEATP</sequence>
<name>A0A3R7QL07_PENVA</name>
<evidence type="ECO:0000256" key="2">
    <source>
        <dbReference type="ARBA" id="ARBA00022723"/>
    </source>
</evidence>
<comment type="similarity">
    <text evidence="7">Belongs to the snail C2H2-type zinc-finger protein family.</text>
</comment>
<evidence type="ECO:0000256" key="7">
    <source>
        <dbReference type="ARBA" id="ARBA00037948"/>
    </source>
</evidence>
<keyword evidence="2" id="KW-0479">Metal-binding</keyword>
<proteinExistence type="inferred from homology"/>
<evidence type="ECO:0000256" key="1">
    <source>
        <dbReference type="ARBA" id="ARBA00004123"/>
    </source>
</evidence>
<comment type="caution">
    <text evidence="11">The sequence shown here is derived from an EMBL/GenBank/DDBJ whole genome shotgun (WGS) entry which is preliminary data.</text>
</comment>
<evidence type="ECO:0000256" key="4">
    <source>
        <dbReference type="ARBA" id="ARBA00022771"/>
    </source>
</evidence>
<dbReference type="GO" id="GO:0000978">
    <property type="term" value="F:RNA polymerase II cis-regulatory region sequence-specific DNA binding"/>
    <property type="evidence" value="ECO:0007669"/>
    <property type="project" value="TreeGrafter"/>
</dbReference>
<protein>
    <submittedName>
        <fullName evidence="11">Zinc finger protein</fullName>
    </submittedName>
</protein>
<keyword evidence="4 8" id="KW-0863">Zinc-finger</keyword>
<dbReference type="PROSITE" id="PS00028">
    <property type="entry name" value="ZINC_FINGER_C2H2_1"/>
    <property type="match status" value="2"/>
</dbReference>
<feature type="region of interest" description="Disordered" evidence="9">
    <location>
        <begin position="247"/>
        <end position="328"/>
    </location>
</feature>
<gene>
    <name evidence="11" type="ORF">C7M84_024613</name>
</gene>
<accession>A0A3R7QL07</accession>
<keyword evidence="5" id="KW-0862">Zinc</keyword>
<keyword evidence="12" id="KW-1185">Reference proteome</keyword>
<keyword evidence="3" id="KW-0677">Repeat</keyword>
<reference evidence="11 12" key="1">
    <citation type="submission" date="2018-04" db="EMBL/GenBank/DDBJ databases">
        <authorList>
            <person name="Zhang X."/>
            <person name="Yuan J."/>
            <person name="Li F."/>
            <person name="Xiang J."/>
        </authorList>
    </citation>
    <scope>NUCLEOTIDE SEQUENCE [LARGE SCALE GENOMIC DNA]</scope>
    <source>
        <tissue evidence="11">Muscle</tissue>
    </source>
</reference>